<comment type="caution">
    <text evidence="10">The sequence shown here is derived from an EMBL/GenBank/DDBJ whole genome shotgun (WGS) entry which is preliminary data.</text>
</comment>
<comment type="subcellular location">
    <subcellularLocation>
        <location evidence="7">Cytoplasm</location>
    </subcellularLocation>
</comment>
<feature type="binding site" evidence="7">
    <location>
        <position position="116"/>
    </location>
    <ligand>
        <name>tRNA</name>
        <dbReference type="ChEBI" id="CHEBI:17843"/>
    </ligand>
</feature>
<organism evidence="10 11">
    <name type="scientific">Helicobacter equorum</name>
    <dbReference type="NCBI Taxonomy" id="361872"/>
    <lineage>
        <taxon>Bacteria</taxon>
        <taxon>Pseudomonadati</taxon>
        <taxon>Campylobacterota</taxon>
        <taxon>Epsilonproteobacteria</taxon>
        <taxon>Campylobacterales</taxon>
        <taxon>Helicobacteraceae</taxon>
        <taxon>Helicobacter</taxon>
    </lineage>
</organism>
<feature type="site" description="Discriminates between blocked and unblocked aminoacyl-tRNA" evidence="7">
    <location>
        <position position="14"/>
    </location>
</feature>
<dbReference type="CDD" id="cd00462">
    <property type="entry name" value="PTH"/>
    <property type="match status" value="1"/>
</dbReference>
<dbReference type="EMBL" id="NXLT01000001">
    <property type="protein sequence ID" value="RDU68620.1"/>
    <property type="molecule type" value="Genomic_DNA"/>
</dbReference>
<dbReference type="PANTHER" id="PTHR17224">
    <property type="entry name" value="PEPTIDYL-TRNA HYDROLASE"/>
    <property type="match status" value="1"/>
</dbReference>
<evidence type="ECO:0000256" key="1">
    <source>
        <dbReference type="ARBA" id="ARBA00013260"/>
    </source>
</evidence>
<dbReference type="InterPro" id="IPR001328">
    <property type="entry name" value="Pept_tRNA_hydro"/>
</dbReference>
<dbReference type="NCBIfam" id="TIGR00447">
    <property type="entry name" value="pth"/>
    <property type="match status" value="1"/>
</dbReference>
<dbReference type="FunFam" id="3.40.50.1470:FF:000001">
    <property type="entry name" value="Peptidyl-tRNA hydrolase"/>
    <property type="match status" value="1"/>
</dbReference>
<comment type="catalytic activity">
    <reaction evidence="7 8">
        <text>an N-acyl-L-alpha-aminoacyl-tRNA + H2O = an N-acyl-L-amino acid + a tRNA + H(+)</text>
        <dbReference type="Rhea" id="RHEA:54448"/>
        <dbReference type="Rhea" id="RHEA-COMP:10123"/>
        <dbReference type="Rhea" id="RHEA-COMP:13883"/>
        <dbReference type="ChEBI" id="CHEBI:15377"/>
        <dbReference type="ChEBI" id="CHEBI:15378"/>
        <dbReference type="ChEBI" id="CHEBI:59874"/>
        <dbReference type="ChEBI" id="CHEBI:78442"/>
        <dbReference type="ChEBI" id="CHEBI:138191"/>
        <dbReference type="EC" id="3.1.1.29"/>
    </reaction>
</comment>
<keyword evidence="3 7" id="KW-0378">Hydrolase</keyword>
<keyword evidence="7" id="KW-0963">Cytoplasm</keyword>
<dbReference type="GO" id="GO:0072344">
    <property type="term" value="P:rescue of stalled ribosome"/>
    <property type="evidence" value="ECO:0007669"/>
    <property type="project" value="UniProtKB-UniRule"/>
</dbReference>
<protein>
    <recommendedName>
        <fullName evidence="6 7">Peptidyl-tRNA hydrolase</fullName>
        <shortName evidence="7">Pth</shortName>
        <ecNumber evidence="1 7">3.1.1.29</ecNumber>
    </recommendedName>
</protein>
<dbReference type="InterPro" id="IPR018171">
    <property type="entry name" value="Pept_tRNA_hydro_CS"/>
</dbReference>
<dbReference type="EC" id="3.1.1.29" evidence="1 7"/>
<comment type="subunit">
    <text evidence="7">Monomer.</text>
</comment>
<dbReference type="GO" id="GO:0005737">
    <property type="term" value="C:cytoplasm"/>
    <property type="evidence" value="ECO:0007669"/>
    <property type="project" value="UniProtKB-SubCell"/>
</dbReference>
<dbReference type="Gene3D" id="3.40.50.1470">
    <property type="entry name" value="Peptidyl-tRNA hydrolase"/>
    <property type="match status" value="1"/>
</dbReference>
<dbReference type="GO" id="GO:0000049">
    <property type="term" value="F:tRNA binding"/>
    <property type="evidence" value="ECO:0007669"/>
    <property type="project" value="UniProtKB-UniRule"/>
</dbReference>
<accession>A0A3D8IUD5</accession>
<dbReference type="PANTHER" id="PTHR17224:SF1">
    <property type="entry name" value="PEPTIDYL-TRNA HYDROLASE"/>
    <property type="match status" value="1"/>
</dbReference>
<reference evidence="10 11" key="1">
    <citation type="submission" date="2018-04" db="EMBL/GenBank/DDBJ databases">
        <title>Novel Campyloabacter and Helicobacter Species and Strains.</title>
        <authorList>
            <person name="Mannion A.J."/>
            <person name="Shen Z."/>
            <person name="Fox J.G."/>
        </authorList>
    </citation>
    <scope>NUCLEOTIDE SEQUENCE [LARGE SCALE GENOMIC DNA]</scope>
    <source>
        <strain evidence="10 11">MIT 12-6600</strain>
    </source>
</reference>
<keyword evidence="11" id="KW-1185">Reference proteome</keyword>
<dbReference type="GO" id="GO:0006515">
    <property type="term" value="P:protein quality control for misfolded or incompletely synthesized proteins"/>
    <property type="evidence" value="ECO:0007669"/>
    <property type="project" value="UniProtKB-UniRule"/>
</dbReference>
<evidence type="ECO:0000313" key="10">
    <source>
        <dbReference type="EMBL" id="RDU68620.1"/>
    </source>
</evidence>
<dbReference type="SUPFAM" id="SSF53178">
    <property type="entry name" value="Peptidyl-tRNA hydrolase-like"/>
    <property type="match status" value="1"/>
</dbReference>
<dbReference type="HAMAP" id="MF_00083">
    <property type="entry name" value="Pept_tRNA_hydro_bact"/>
    <property type="match status" value="1"/>
</dbReference>
<comment type="function">
    <text evidence="7">Catalyzes the release of premature peptidyl moieties from peptidyl-tRNA molecules trapped in stalled 50S ribosomal subunits, and thus maintains levels of free tRNAs and 50S ribosomes.</text>
</comment>
<evidence type="ECO:0000256" key="3">
    <source>
        <dbReference type="ARBA" id="ARBA00022801"/>
    </source>
</evidence>
<evidence type="ECO:0000256" key="5">
    <source>
        <dbReference type="ARBA" id="ARBA00038063"/>
    </source>
</evidence>
<dbReference type="PROSITE" id="PS01196">
    <property type="entry name" value="PEPT_TRNA_HYDROL_2"/>
    <property type="match status" value="1"/>
</dbReference>
<keyword evidence="4 7" id="KW-0694">RNA-binding</keyword>
<feature type="binding site" evidence="7">
    <location>
        <position position="19"/>
    </location>
    <ligand>
        <name>tRNA</name>
        <dbReference type="ChEBI" id="CHEBI:17843"/>
    </ligand>
</feature>
<evidence type="ECO:0000313" key="11">
    <source>
        <dbReference type="Proteomes" id="UP000256514"/>
    </source>
</evidence>
<evidence type="ECO:0000256" key="4">
    <source>
        <dbReference type="ARBA" id="ARBA00022884"/>
    </source>
</evidence>
<dbReference type="Proteomes" id="UP000256514">
    <property type="component" value="Unassembled WGS sequence"/>
</dbReference>
<dbReference type="GO" id="GO:0004045">
    <property type="term" value="F:peptidyl-tRNA hydrolase activity"/>
    <property type="evidence" value="ECO:0007669"/>
    <property type="project" value="UniProtKB-UniRule"/>
</dbReference>
<name>A0A3D8IUD5_9HELI</name>
<evidence type="ECO:0000256" key="6">
    <source>
        <dbReference type="ARBA" id="ARBA00050038"/>
    </source>
</evidence>
<proteinExistence type="inferred from homology"/>
<dbReference type="Pfam" id="PF01195">
    <property type="entry name" value="Pept_tRNA_hydro"/>
    <property type="match status" value="1"/>
</dbReference>
<comment type="function">
    <text evidence="7">Hydrolyzes ribosome-free peptidyl-tRNAs (with 1 or more amino acids incorporated), which drop off the ribosome during protein synthesis, or as a result of ribosome stalling.</text>
</comment>
<evidence type="ECO:0000256" key="2">
    <source>
        <dbReference type="ARBA" id="ARBA00022555"/>
    </source>
</evidence>
<feature type="site" description="Stabilizes the basic form of H active site to accept a proton" evidence="7">
    <location>
        <position position="95"/>
    </location>
</feature>
<feature type="binding site" evidence="7">
    <location>
        <position position="72"/>
    </location>
    <ligand>
        <name>tRNA</name>
        <dbReference type="ChEBI" id="CHEBI:17843"/>
    </ligand>
</feature>
<evidence type="ECO:0000256" key="8">
    <source>
        <dbReference type="RuleBase" id="RU000673"/>
    </source>
</evidence>
<gene>
    <name evidence="7" type="primary">pth</name>
    <name evidence="10" type="ORF">CQA54_01585</name>
</gene>
<keyword evidence="2 7" id="KW-0820">tRNA-binding</keyword>
<evidence type="ECO:0000256" key="9">
    <source>
        <dbReference type="RuleBase" id="RU004320"/>
    </source>
</evidence>
<sequence length="203" mass="22696">MQSRECLLIVGLGNPGEKYAHTRHNIGFIMLDVFAKHHHLTWDCDKKSQAFCVRLSTPHASIFCLKPQTFMNLSGESVASFCKYHTITQMLVIHDDMDLCLGAVRFKQGGSSGGHNGLKSIDSLYGNAYMRMRCGIGKPTLNQSKPKEQCVIDYVLGDFTHTEQETLDSLCAYGIKALDFFITNPTLQAIQNAYNTKNVKDII</sequence>
<feature type="binding site" evidence="7">
    <location>
        <position position="70"/>
    </location>
    <ligand>
        <name>tRNA</name>
        <dbReference type="ChEBI" id="CHEBI:17843"/>
    </ligand>
</feature>
<comment type="similarity">
    <text evidence="5 7 9">Belongs to the PTH family.</text>
</comment>
<dbReference type="AlphaFoldDB" id="A0A3D8IUD5"/>
<dbReference type="OrthoDB" id="9800507at2"/>
<feature type="active site" description="Proton acceptor" evidence="7">
    <location>
        <position position="24"/>
    </location>
</feature>
<dbReference type="InterPro" id="IPR036416">
    <property type="entry name" value="Pept_tRNA_hydro_sf"/>
</dbReference>
<dbReference type="PROSITE" id="PS01195">
    <property type="entry name" value="PEPT_TRNA_HYDROL_1"/>
    <property type="match status" value="1"/>
</dbReference>
<evidence type="ECO:0000256" key="7">
    <source>
        <dbReference type="HAMAP-Rule" id="MF_00083"/>
    </source>
</evidence>